<feature type="transmembrane region" description="Helical" evidence="1">
    <location>
        <begin position="284"/>
        <end position="303"/>
    </location>
</feature>
<feature type="transmembrane region" description="Helical" evidence="1">
    <location>
        <begin position="168"/>
        <end position="192"/>
    </location>
</feature>
<gene>
    <name evidence="3" type="ORF">ABT322_32830</name>
</gene>
<feature type="transmembrane region" description="Helical" evidence="1">
    <location>
        <begin position="82"/>
        <end position="104"/>
    </location>
</feature>
<keyword evidence="1" id="KW-0472">Membrane</keyword>
<comment type="caution">
    <text evidence="3">The sequence shown here is derived from an EMBL/GenBank/DDBJ whole genome shotgun (WGS) entry which is preliminary data.</text>
</comment>
<keyword evidence="4" id="KW-1185">Reference proteome</keyword>
<dbReference type="RefSeq" id="WP_350721966.1">
    <property type="nucleotide sequence ID" value="NZ_JBEPCO010000033.1"/>
</dbReference>
<evidence type="ECO:0000313" key="3">
    <source>
        <dbReference type="EMBL" id="MER6908438.1"/>
    </source>
</evidence>
<accession>A0ABV1VPL9</accession>
<sequence>MGANKAGLIDAGPPAGAAPDPLSVSRRRRRLVLIFSVLAGFLLTVVWSAEFVDQTVGNNVAEAVLGQSPEAAPLTSVLTGAVFAFASGLAGTFTACNIAAFGAVTPMMDAAGTRWERTRRSLVPLGWMSLGMVTVSALYGAVVGLVGTSMPQFSQAENVPGTLSGRSVQSMVVFGLIGLAMLWMGLAALGYLPDPLARVSARFAHARTLFLGVLVGGFLVGRPYPLFRQLFRDAAESGNPFYGALAFVLQSVGNIAVMAALFLLLSSAAGRRHHAWLARKPGRAALVTGAALIVAGAFTFLYWDVRLLARREILPWYPVAPWAQ</sequence>
<dbReference type="InterPro" id="IPR039447">
    <property type="entry name" value="UreH-like_TM_dom"/>
</dbReference>
<dbReference type="Pfam" id="PF13386">
    <property type="entry name" value="DsbD_2"/>
    <property type="match status" value="1"/>
</dbReference>
<evidence type="ECO:0000256" key="1">
    <source>
        <dbReference type="SAM" id="Phobius"/>
    </source>
</evidence>
<evidence type="ECO:0000313" key="4">
    <source>
        <dbReference type="Proteomes" id="UP001490330"/>
    </source>
</evidence>
<keyword evidence="1" id="KW-1133">Transmembrane helix</keyword>
<reference evidence="3 4" key="1">
    <citation type="submission" date="2024-06" db="EMBL/GenBank/DDBJ databases">
        <title>The Natural Products Discovery Center: Release of the First 8490 Sequenced Strains for Exploring Actinobacteria Biosynthetic Diversity.</title>
        <authorList>
            <person name="Kalkreuter E."/>
            <person name="Kautsar S.A."/>
            <person name="Yang D."/>
            <person name="Bader C.D."/>
            <person name="Teijaro C.N."/>
            <person name="Fluegel L."/>
            <person name="Davis C.M."/>
            <person name="Simpson J.R."/>
            <person name="Lauterbach L."/>
            <person name="Steele A.D."/>
            <person name="Gui C."/>
            <person name="Meng S."/>
            <person name="Li G."/>
            <person name="Viehrig K."/>
            <person name="Ye F."/>
            <person name="Su P."/>
            <person name="Kiefer A.F."/>
            <person name="Nichols A."/>
            <person name="Cepeda A.J."/>
            <person name="Yan W."/>
            <person name="Fan B."/>
            <person name="Jiang Y."/>
            <person name="Adhikari A."/>
            <person name="Zheng C.-J."/>
            <person name="Schuster L."/>
            <person name="Cowan T.M."/>
            <person name="Smanski M.J."/>
            <person name="Chevrette M.G."/>
            <person name="De Carvalho L.P.S."/>
            <person name="Shen B."/>
        </authorList>
    </citation>
    <scope>NUCLEOTIDE SEQUENCE [LARGE SCALE GENOMIC DNA]</scope>
    <source>
        <strain evidence="3 4">NPDC000632</strain>
    </source>
</reference>
<evidence type="ECO:0000259" key="2">
    <source>
        <dbReference type="Pfam" id="PF13386"/>
    </source>
</evidence>
<protein>
    <recommendedName>
        <fullName evidence="2">Urease accessory protein UreH-like transmembrane domain-containing protein</fullName>
    </recommendedName>
</protein>
<feature type="transmembrane region" description="Helical" evidence="1">
    <location>
        <begin position="31"/>
        <end position="49"/>
    </location>
</feature>
<feature type="transmembrane region" description="Helical" evidence="1">
    <location>
        <begin position="241"/>
        <end position="264"/>
    </location>
</feature>
<feature type="transmembrane region" description="Helical" evidence="1">
    <location>
        <begin position="125"/>
        <end position="148"/>
    </location>
</feature>
<dbReference type="Proteomes" id="UP001490330">
    <property type="component" value="Unassembled WGS sequence"/>
</dbReference>
<proteinExistence type="predicted"/>
<organism evidence="3 4">
    <name type="scientific">Streptomyces flaveolus</name>
    <dbReference type="NCBI Taxonomy" id="67297"/>
    <lineage>
        <taxon>Bacteria</taxon>
        <taxon>Bacillati</taxon>
        <taxon>Actinomycetota</taxon>
        <taxon>Actinomycetes</taxon>
        <taxon>Kitasatosporales</taxon>
        <taxon>Streptomycetaceae</taxon>
        <taxon>Streptomyces</taxon>
    </lineage>
</organism>
<keyword evidence="1" id="KW-0812">Transmembrane</keyword>
<name>A0ABV1VPL9_9ACTN</name>
<dbReference type="EMBL" id="JBEPCV010000045">
    <property type="protein sequence ID" value="MER6908438.1"/>
    <property type="molecule type" value="Genomic_DNA"/>
</dbReference>
<feature type="transmembrane region" description="Helical" evidence="1">
    <location>
        <begin position="204"/>
        <end position="221"/>
    </location>
</feature>
<feature type="domain" description="Urease accessory protein UreH-like transmembrane" evidence="2">
    <location>
        <begin position="84"/>
        <end position="278"/>
    </location>
</feature>